<dbReference type="EMBL" id="BNEC01000005">
    <property type="protein sequence ID" value="GHI69898.1"/>
    <property type="molecule type" value="Genomic_DNA"/>
</dbReference>
<dbReference type="Pfam" id="PF25148">
    <property type="entry name" value="DUF7824"/>
    <property type="match status" value="1"/>
</dbReference>
<evidence type="ECO:0000259" key="1">
    <source>
        <dbReference type="Pfam" id="PF25148"/>
    </source>
</evidence>
<dbReference type="RefSeq" id="WP_189742630.1">
    <property type="nucleotide sequence ID" value="NZ_BMRL01000011.1"/>
</dbReference>
<comment type="caution">
    <text evidence="2">The sequence shown here is derived from an EMBL/GenBank/DDBJ whole genome shotgun (WGS) entry which is preliminary data.</text>
</comment>
<reference evidence="3" key="1">
    <citation type="submission" date="2023-07" db="EMBL/GenBank/DDBJ databases">
        <title>Whole genome shotgun sequence of Streptomyces nojiriensis NBRC 13794.</title>
        <authorList>
            <person name="Komaki H."/>
            <person name="Tamura T."/>
        </authorList>
    </citation>
    <scope>NUCLEOTIDE SEQUENCE [LARGE SCALE GENOMIC DNA]</scope>
    <source>
        <strain evidence="3">NBRC 13794</strain>
    </source>
</reference>
<sequence>MNTTENATDDVLAAVRAGRTAELPGLLKPLEPARRRALLAGLKELRRELRSSRWERWEDRNRTNPALVVAGAGCTTGAAAAAAWIGAADLRRWRRRPPTAALLDVLSGRDPKWLGDLAHRLAARSATAEQDYPLISELVRLAGCPMPTTDGCVEGWAAAVGASRSPLVVALRRDPHLAALAPRLFETAEPVGVITWHRDPDGPDNWPTALATLADEGRLDRAVLLDGCTARLLRGGKPAQLKPYQEILEALRPTAEEERERAADWIALAADAPSAVAGSAQQTLARLAAAGHLNPRRLAEMSTAVLFRPEKKLVRSQLVLIGKELTRNPAAAPELLPELAEVFGHADTDFQERALKLVAAHLTDDPGLRAELADRAHLLSPVHRARAVELLGAAAAPAAESGPYRETLPPLPVPAPLAPAPETVAETVELVAAVVNARTATVEEFERALDGLVRHAYRDRAALAEALRPALADRWWLDPEQSRSYTHELPGLEHVAACVLDAPPTGTPQPALVSWRSDCHHTAIGAATHARVAEAAQRMASRPLPFLLATPSVETGSLDPRVLVARLAEYGRLGADPAPADCAQALLRVRRDASAVPEAAALGTPAGDRLAAWLGDAGRPVAVTRRTAPAVQHRWGGVTPARLVLDTAQRTTVVREFPHRFHELAKARTAADRCWDGRDDASVIAVLPEDREALAAWCLPVVTAGSVNEAREAAAALPLLAAAGGPAGPALHLAVATGLGARHPEDRLRAVDALLTLAAQGELDAVGLGCDLAELIALGTVKPGRLADSLRTLAATGAYATTWAVLAAALPALLTGAADPRGAGDLLSTAAECVEQCGAAAPEPAGLASVAARGGSSRLVTQAARLRDALRRNEGAPATGN</sequence>
<proteinExistence type="predicted"/>
<keyword evidence="3" id="KW-1185">Reference proteome</keyword>
<protein>
    <recommendedName>
        <fullName evidence="1">DUF7824 domain-containing protein</fullName>
    </recommendedName>
</protein>
<accession>A0ABQ3SP29</accession>
<name>A0ABQ3SP29_9ACTN</name>
<feature type="domain" description="DUF7824" evidence="1">
    <location>
        <begin position="511"/>
        <end position="593"/>
    </location>
</feature>
<evidence type="ECO:0000313" key="2">
    <source>
        <dbReference type="EMBL" id="GHI69898.1"/>
    </source>
</evidence>
<dbReference type="Proteomes" id="UP000613974">
    <property type="component" value="Unassembled WGS sequence"/>
</dbReference>
<evidence type="ECO:0000313" key="3">
    <source>
        <dbReference type="Proteomes" id="UP000613974"/>
    </source>
</evidence>
<dbReference type="InterPro" id="IPR056726">
    <property type="entry name" value="DUF7824"/>
</dbReference>
<dbReference type="GeneID" id="95588151"/>
<organism evidence="2 3">
    <name type="scientific">Streptomyces nojiriensis</name>
    <dbReference type="NCBI Taxonomy" id="66374"/>
    <lineage>
        <taxon>Bacteria</taxon>
        <taxon>Bacillati</taxon>
        <taxon>Actinomycetota</taxon>
        <taxon>Actinomycetes</taxon>
        <taxon>Kitasatosporales</taxon>
        <taxon>Streptomycetaceae</taxon>
        <taxon>Streptomyces</taxon>
    </lineage>
</organism>
<gene>
    <name evidence="2" type="ORF">Snoj_38160</name>
</gene>